<dbReference type="AlphaFoldDB" id="A0A9W9AE49"/>
<dbReference type="Proteomes" id="UP001150266">
    <property type="component" value="Unassembled WGS sequence"/>
</dbReference>
<feature type="region of interest" description="Disordered" evidence="1">
    <location>
        <begin position="335"/>
        <end position="427"/>
    </location>
</feature>
<name>A0A9W9AE49_9AGAR</name>
<organism evidence="3 4">
    <name type="scientific">Lentinula aciculospora</name>
    <dbReference type="NCBI Taxonomy" id="153920"/>
    <lineage>
        <taxon>Eukaryota</taxon>
        <taxon>Fungi</taxon>
        <taxon>Dikarya</taxon>
        <taxon>Basidiomycota</taxon>
        <taxon>Agaricomycotina</taxon>
        <taxon>Agaricomycetes</taxon>
        <taxon>Agaricomycetidae</taxon>
        <taxon>Agaricales</taxon>
        <taxon>Marasmiineae</taxon>
        <taxon>Omphalotaceae</taxon>
        <taxon>Lentinula</taxon>
    </lineage>
</organism>
<proteinExistence type="predicted"/>
<feature type="region of interest" description="Disordered" evidence="1">
    <location>
        <begin position="1"/>
        <end position="121"/>
    </location>
</feature>
<protein>
    <recommendedName>
        <fullName evidence="2">Fungal-type protein kinase domain-containing protein</fullName>
    </recommendedName>
</protein>
<dbReference type="PANTHER" id="PTHR38248">
    <property type="entry name" value="FUNK1 6"/>
    <property type="match status" value="1"/>
</dbReference>
<gene>
    <name evidence="3" type="ORF">J3R30DRAFT_3682175</name>
</gene>
<dbReference type="Pfam" id="PF17667">
    <property type="entry name" value="Pkinase_fungal"/>
    <property type="match status" value="1"/>
</dbReference>
<dbReference type="PANTHER" id="PTHR38248:SF2">
    <property type="entry name" value="FUNK1 11"/>
    <property type="match status" value="1"/>
</dbReference>
<feature type="compositionally biased region" description="Basic and acidic residues" evidence="1">
    <location>
        <begin position="369"/>
        <end position="385"/>
    </location>
</feature>
<dbReference type="EMBL" id="JAOTPV010000007">
    <property type="protein sequence ID" value="KAJ4480091.1"/>
    <property type="molecule type" value="Genomic_DNA"/>
</dbReference>
<comment type="caution">
    <text evidence="3">The sequence shown here is derived from an EMBL/GenBank/DDBJ whole genome shotgun (WGS) entry which is preliminary data.</text>
</comment>
<accession>A0A9W9AE49</accession>
<dbReference type="OrthoDB" id="5569250at2759"/>
<dbReference type="InterPro" id="IPR040976">
    <property type="entry name" value="Pkinase_fungal"/>
</dbReference>
<feature type="compositionally biased region" description="Basic and acidic residues" evidence="1">
    <location>
        <begin position="402"/>
        <end position="427"/>
    </location>
</feature>
<evidence type="ECO:0000313" key="4">
    <source>
        <dbReference type="Proteomes" id="UP001150266"/>
    </source>
</evidence>
<evidence type="ECO:0000256" key="1">
    <source>
        <dbReference type="SAM" id="MobiDB-lite"/>
    </source>
</evidence>
<feature type="domain" description="Fungal-type protein kinase" evidence="2">
    <location>
        <begin position="684"/>
        <end position="807"/>
    </location>
</feature>
<sequence>MSNQSKFEARRPDSQVSGGVDTSISQDERTIHVSSPGGGPSLLEPQFGASHAGAEHGPDRDGLYYIPRDDHNRGQSSAIDSPPRFHLRPTDSAVQQEAPVHRPRQNYERNSLNDGKNERPTHIVSEQVYPLPDRQVRQTTPEPEKRHPISASAVLETPFGKKSRSYTPSLSYDKKHTVDEANIYLDNDLAFNVRVLPVNEWAKHCLNLDLDKDSYNLSPTVEDSFAQYLEAVDTATSEKDPKLYSALIDLLNSISNGDTEDKIIFYLQDPTPVRGSLVGQTPDIGAVFKGLLENENVKDLKNDGKIVWGHMASLVEGKLAKGKMIRSEIGVHVKKESMAKSTPIAPGSKGKQRESSSKTKSNANKKRSRDGDADERVSKTRRTTDDPVPAPIKSDVPAGTDRAARDPTSESQPHKLKDPPPRNSREGVRTQVAGYARDMLSHGLLRTHVILFVVDSQLVRGFFYDRSIIVESEVHVLSSVSIWIYIDGSLVVGLDRQRPSAHLRENDQAHARLITRRAGNRACSGCHRHFLTKPASLRYGQDIPQYSAADGPPSNEIFERPIGSKSLFEIPYKDGNTRTVILKRVLFRSNGIIGRGTTVVRVECACLHCGTQCDWKGKKLILKLSFPGKNRVPEHTLMERCRELAHGEHGWVLDHLPHIYWSFDVPFHDHTPQANLEKKLEGDYEMRIMRGSIQEELYPISSLKTAKGCAQVFYDVVQCHHWAWKYPRILHRDISHGNIMVREKDGRKYGVLNDWDLAVFLNSQGDGPTSKFRTGTKPYMAHQQHSSEWGGPHRCCHDLESVFYVILLLACLYASPNVEDLNTTRTKHQYKEWLQQDDFFLYMAKYTVVIDRAWHPSVTTFFKGFERWLNDLQFALCSGLLDLALHNRTAREQREVPAFDHDSLGGHFTYVKVVFIMHIYDQEELETRGQEWQAILQLDMKS</sequence>
<reference evidence="3" key="1">
    <citation type="submission" date="2022-08" db="EMBL/GenBank/DDBJ databases">
        <title>A Global Phylogenomic Analysis of the Shiitake Genus Lentinula.</title>
        <authorList>
            <consortium name="DOE Joint Genome Institute"/>
            <person name="Sierra-Patev S."/>
            <person name="Min B."/>
            <person name="Naranjo-Ortiz M."/>
            <person name="Looney B."/>
            <person name="Konkel Z."/>
            <person name="Slot J.C."/>
            <person name="Sakamoto Y."/>
            <person name="Steenwyk J.L."/>
            <person name="Rokas A."/>
            <person name="Carro J."/>
            <person name="Camarero S."/>
            <person name="Ferreira P."/>
            <person name="Molpeceres G."/>
            <person name="Ruiz-Duenas F.J."/>
            <person name="Serrano A."/>
            <person name="Henrissat B."/>
            <person name="Drula E."/>
            <person name="Hughes K.W."/>
            <person name="Mata J.L."/>
            <person name="Ishikawa N.K."/>
            <person name="Vargas-Isla R."/>
            <person name="Ushijima S."/>
            <person name="Smith C.A."/>
            <person name="Ahrendt S."/>
            <person name="Andreopoulos W."/>
            <person name="He G."/>
            <person name="Labutti K."/>
            <person name="Lipzen A."/>
            <person name="Ng V."/>
            <person name="Riley R."/>
            <person name="Sandor L."/>
            <person name="Barry K."/>
            <person name="Martinez A.T."/>
            <person name="Xiao Y."/>
            <person name="Gibbons J.G."/>
            <person name="Terashima K."/>
            <person name="Grigoriev I.V."/>
            <person name="Hibbett D.S."/>
        </authorList>
    </citation>
    <scope>NUCLEOTIDE SEQUENCE</scope>
    <source>
        <strain evidence="3">JLM2183</strain>
    </source>
</reference>
<feature type="compositionally biased region" description="Basic and acidic residues" evidence="1">
    <location>
        <begin position="53"/>
        <end position="73"/>
    </location>
</feature>
<feature type="compositionally biased region" description="Polar residues" evidence="1">
    <location>
        <begin position="14"/>
        <end position="25"/>
    </location>
</feature>
<keyword evidence="4" id="KW-1185">Reference proteome</keyword>
<evidence type="ECO:0000313" key="3">
    <source>
        <dbReference type="EMBL" id="KAJ4480091.1"/>
    </source>
</evidence>
<dbReference type="SUPFAM" id="SSF56112">
    <property type="entry name" value="Protein kinase-like (PK-like)"/>
    <property type="match status" value="1"/>
</dbReference>
<evidence type="ECO:0000259" key="2">
    <source>
        <dbReference type="Pfam" id="PF17667"/>
    </source>
</evidence>
<dbReference type="Gene3D" id="1.10.510.10">
    <property type="entry name" value="Transferase(Phosphotransferase) domain 1"/>
    <property type="match status" value="1"/>
</dbReference>
<dbReference type="InterPro" id="IPR011009">
    <property type="entry name" value="Kinase-like_dom_sf"/>
</dbReference>